<organism evidence="7 8">
    <name type="scientific">Pseudomonas fluorescens</name>
    <dbReference type="NCBI Taxonomy" id="294"/>
    <lineage>
        <taxon>Bacteria</taxon>
        <taxon>Pseudomonadati</taxon>
        <taxon>Pseudomonadota</taxon>
        <taxon>Gammaproteobacteria</taxon>
        <taxon>Pseudomonadales</taxon>
        <taxon>Pseudomonadaceae</taxon>
        <taxon>Pseudomonas</taxon>
    </lineage>
</organism>
<sequence length="181" mass="20025">MRNISVADDDLASRHRTFSQLYSDHHSWLHGWLRKKLGCSQRAADLAQDAFIRVLTLTDPHTIKEPRAFLATMAGRLLIDGARRRRIEQAYLEALAIQASDAGMPDPEAIHVALEALEKIAVMLAGLPSKNREAFLLSRLDGLTYSEIALELKVSASTVKNYVAAALVHCYNTLYGADQPA</sequence>
<dbReference type="SUPFAM" id="SSF88946">
    <property type="entry name" value="Sigma2 domain of RNA polymerase sigma factors"/>
    <property type="match status" value="1"/>
</dbReference>
<dbReference type="InterPro" id="IPR014284">
    <property type="entry name" value="RNA_pol_sigma-70_dom"/>
</dbReference>
<evidence type="ECO:0000259" key="6">
    <source>
        <dbReference type="Pfam" id="PF08281"/>
    </source>
</evidence>
<dbReference type="SUPFAM" id="SSF88659">
    <property type="entry name" value="Sigma3 and sigma4 domains of RNA polymerase sigma factors"/>
    <property type="match status" value="1"/>
</dbReference>
<dbReference type="GO" id="GO:0003677">
    <property type="term" value="F:DNA binding"/>
    <property type="evidence" value="ECO:0007669"/>
    <property type="project" value="InterPro"/>
</dbReference>
<dbReference type="Proteomes" id="UP000325607">
    <property type="component" value="Unassembled WGS sequence"/>
</dbReference>
<comment type="similarity">
    <text evidence="1">Belongs to the sigma-70 factor family. ECF subfamily.</text>
</comment>
<keyword evidence="2" id="KW-0805">Transcription regulation</keyword>
<dbReference type="Pfam" id="PF08281">
    <property type="entry name" value="Sigma70_r4_2"/>
    <property type="match status" value="1"/>
</dbReference>
<proteinExistence type="inferred from homology"/>
<dbReference type="OrthoDB" id="9797134at2"/>
<feature type="domain" description="RNA polymerase sigma factor 70 region 4 type 2" evidence="6">
    <location>
        <begin position="118"/>
        <end position="170"/>
    </location>
</feature>
<dbReference type="EMBL" id="CABVGX010000001">
    <property type="protein sequence ID" value="VVM39850.1"/>
    <property type="molecule type" value="Genomic_DNA"/>
</dbReference>
<reference evidence="7 8" key="1">
    <citation type="submission" date="2019-09" db="EMBL/GenBank/DDBJ databases">
        <authorList>
            <person name="Chandra G."/>
            <person name="Truman W A."/>
        </authorList>
    </citation>
    <scope>NUCLEOTIDE SEQUENCE [LARGE SCALE GENOMIC DNA]</scope>
    <source>
        <strain evidence="7">PS645</strain>
    </source>
</reference>
<evidence type="ECO:0000313" key="7">
    <source>
        <dbReference type="EMBL" id="VVM39850.1"/>
    </source>
</evidence>
<dbReference type="InterPro" id="IPR013249">
    <property type="entry name" value="RNA_pol_sigma70_r4_t2"/>
</dbReference>
<keyword evidence="3" id="KW-0731">Sigma factor</keyword>
<evidence type="ECO:0000256" key="2">
    <source>
        <dbReference type="ARBA" id="ARBA00023015"/>
    </source>
</evidence>
<gene>
    <name evidence="7" type="primary">fecI_2</name>
    <name evidence="7" type="ORF">PS645_00215</name>
</gene>
<evidence type="ECO:0000313" key="8">
    <source>
        <dbReference type="Proteomes" id="UP000325607"/>
    </source>
</evidence>
<dbReference type="InterPro" id="IPR036388">
    <property type="entry name" value="WH-like_DNA-bd_sf"/>
</dbReference>
<feature type="domain" description="RNA polymerase sigma-70 region 2" evidence="5">
    <location>
        <begin position="21"/>
        <end position="86"/>
    </location>
</feature>
<dbReference type="PANTHER" id="PTHR43133">
    <property type="entry name" value="RNA POLYMERASE ECF-TYPE SIGMA FACTO"/>
    <property type="match status" value="1"/>
</dbReference>
<evidence type="ECO:0000256" key="3">
    <source>
        <dbReference type="ARBA" id="ARBA00023082"/>
    </source>
</evidence>
<dbReference type="Pfam" id="PF04542">
    <property type="entry name" value="Sigma70_r2"/>
    <property type="match status" value="1"/>
</dbReference>
<dbReference type="Gene3D" id="1.10.10.10">
    <property type="entry name" value="Winged helix-like DNA-binding domain superfamily/Winged helix DNA-binding domain"/>
    <property type="match status" value="1"/>
</dbReference>
<dbReference type="InterPro" id="IPR013325">
    <property type="entry name" value="RNA_pol_sigma_r2"/>
</dbReference>
<protein>
    <submittedName>
        <fullName evidence="7">Putative RNA polymerase sigma factor FecI</fullName>
    </submittedName>
</protein>
<dbReference type="PANTHER" id="PTHR43133:SF63">
    <property type="entry name" value="RNA POLYMERASE SIGMA FACTOR FECI-RELATED"/>
    <property type="match status" value="1"/>
</dbReference>
<dbReference type="CDD" id="cd06171">
    <property type="entry name" value="Sigma70_r4"/>
    <property type="match status" value="1"/>
</dbReference>
<evidence type="ECO:0000259" key="5">
    <source>
        <dbReference type="Pfam" id="PF04542"/>
    </source>
</evidence>
<dbReference type="Gene3D" id="1.10.1740.10">
    <property type="match status" value="1"/>
</dbReference>
<dbReference type="NCBIfam" id="TIGR02937">
    <property type="entry name" value="sigma70-ECF"/>
    <property type="match status" value="1"/>
</dbReference>
<name>A0A5E6PAW1_PSEFL</name>
<dbReference type="InterPro" id="IPR013324">
    <property type="entry name" value="RNA_pol_sigma_r3/r4-like"/>
</dbReference>
<dbReference type="AlphaFoldDB" id="A0A5E6PAW1"/>
<dbReference type="RefSeq" id="WP_150578735.1">
    <property type="nucleotide sequence ID" value="NZ_CABVGX010000001.1"/>
</dbReference>
<dbReference type="GO" id="GO:0016987">
    <property type="term" value="F:sigma factor activity"/>
    <property type="evidence" value="ECO:0007669"/>
    <property type="project" value="UniProtKB-KW"/>
</dbReference>
<dbReference type="InterPro" id="IPR039425">
    <property type="entry name" value="RNA_pol_sigma-70-like"/>
</dbReference>
<evidence type="ECO:0000256" key="4">
    <source>
        <dbReference type="ARBA" id="ARBA00023163"/>
    </source>
</evidence>
<dbReference type="InterPro" id="IPR007627">
    <property type="entry name" value="RNA_pol_sigma70_r2"/>
</dbReference>
<keyword evidence="4" id="KW-0804">Transcription</keyword>
<accession>A0A5E6PAW1</accession>
<dbReference type="GO" id="GO:0006352">
    <property type="term" value="P:DNA-templated transcription initiation"/>
    <property type="evidence" value="ECO:0007669"/>
    <property type="project" value="InterPro"/>
</dbReference>
<evidence type="ECO:0000256" key="1">
    <source>
        <dbReference type="ARBA" id="ARBA00010641"/>
    </source>
</evidence>